<organism evidence="5">
    <name type="scientific">Osmundaria fimbriata</name>
    <name type="common">Red alga</name>
    <name type="synonym">Delesseria fimbriata</name>
    <dbReference type="NCBI Taxonomy" id="228265"/>
    <lineage>
        <taxon>Eukaryota</taxon>
        <taxon>Rhodophyta</taxon>
        <taxon>Florideophyceae</taxon>
        <taxon>Rhodymeniophycidae</taxon>
        <taxon>Ceramiales</taxon>
        <taxon>Rhodomelaceae</taxon>
        <taxon>Amansieae</taxon>
        <taxon>Osmundaria</taxon>
    </lineage>
</organism>
<keyword evidence="5" id="KW-0150">Chloroplast</keyword>
<evidence type="ECO:0000256" key="2">
    <source>
        <dbReference type="ARBA" id="ARBA00022980"/>
    </source>
</evidence>
<dbReference type="Pfam" id="PF00831">
    <property type="entry name" value="Ribosomal_L29"/>
    <property type="match status" value="1"/>
</dbReference>
<protein>
    <submittedName>
        <fullName evidence="5">Ribosomal protein L29</fullName>
    </submittedName>
</protein>
<dbReference type="GO" id="GO:1990904">
    <property type="term" value="C:ribonucleoprotein complex"/>
    <property type="evidence" value="ECO:0007669"/>
    <property type="project" value="UniProtKB-KW"/>
</dbReference>
<dbReference type="SUPFAM" id="SSF46561">
    <property type="entry name" value="Ribosomal protein L29 (L29p)"/>
    <property type="match status" value="1"/>
</dbReference>
<evidence type="ECO:0000256" key="3">
    <source>
        <dbReference type="ARBA" id="ARBA00023274"/>
    </source>
</evidence>
<dbReference type="GO" id="GO:0005840">
    <property type="term" value="C:ribosome"/>
    <property type="evidence" value="ECO:0007669"/>
    <property type="project" value="UniProtKB-KW"/>
</dbReference>
<dbReference type="Gene3D" id="1.10.287.310">
    <property type="match status" value="1"/>
</dbReference>
<keyword evidence="3" id="KW-0687">Ribonucleoprotein</keyword>
<keyword evidence="4" id="KW-0175">Coiled coil</keyword>
<feature type="coiled-coil region" evidence="4">
    <location>
        <begin position="2"/>
        <end position="29"/>
    </location>
</feature>
<reference evidence="5" key="1">
    <citation type="journal article" date="2017" name="J. Phycol.">
        <title>Analysis of chloroplast genomes and a supermatrix inform reclassification of the Rhodomelaceae (Rhodophyta).</title>
        <authorList>
            <person name="Diaz-Tapia P."/>
            <person name="Maggs C.A."/>
            <person name="West J.A."/>
            <person name="Verbruggen H."/>
        </authorList>
    </citation>
    <scope>NUCLEOTIDE SEQUENCE</scope>
    <source>
        <strain evidence="5">JW2841</strain>
    </source>
</reference>
<comment type="similarity">
    <text evidence="1">Belongs to the universal ribosomal protein uL29 family.</text>
</comment>
<dbReference type="NCBIfam" id="TIGR00012">
    <property type="entry name" value="L29"/>
    <property type="match status" value="1"/>
</dbReference>
<dbReference type="GO" id="GO:0003735">
    <property type="term" value="F:structural constituent of ribosome"/>
    <property type="evidence" value="ECO:0007669"/>
    <property type="project" value="InterPro"/>
</dbReference>
<keyword evidence="5" id="KW-0934">Plastid</keyword>
<geneLocation type="chloroplast" evidence="5"/>
<sequence length="58" mass="6896">MINNQDITIKNLENEIVELKKKLVILRIEKITKQKIKTHLIKETKHKISQMLMLIKST</sequence>
<dbReference type="InterPro" id="IPR001854">
    <property type="entry name" value="Ribosomal_uL29"/>
</dbReference>
<evidence type="ECO:0000313" key="5">
    <source>
        <dbReference type="EMBL" id="ARW60877.1"/>
    </source>
</evidence>
<accession>A0A1Z1M471</accession>
<name>A0A1Z1M471_OSMFI</name>
<dbReference type="GO" id="GO:0006412">
    <property type="term" value="P:translation"/>
    <property type="evidence" value="ECO:0007669"/>
    <property type="project" value="InterPro"/>
</dbReference>
<dbReference type="GeneID" id="33353825"/>
<dbReference type="AlphaFoldDB" id="A0A1Z1M471"/>
<dbReference type="EMBL" id="MF101415">
    <property type="protein sequence ID" value="ARW60877.1"/>
    <property type="molecule type" value="Genomic_DNA"/>
</dbReference>
<proteinExistence type="inferred from homology"/>
<keyword evidence="2 5" id="KW-0689">Ribosomal protein</keyword>
<dbReference type="InterPro" id="IPR036049">
    <property type="entry name" value="Ribosomal_uL29_sf"/>
</dbReference>
<evidence type="ECO:0000256" key="1">
    <source>
        <dbReference type="ARBA" id="ARBA00009254"/>
    </source>
</evidence>
<dbReference type="RefSeq" id="YP_009392315.1">
    <property type="nucleotide sequence ID" value="NC_035262.1"/>
</dbReference>
<evidence type="ECO:0000256" key="4">
    <source>
        <dbReference type="SAM" id="Coils"/>
    </source>
</evidence>
<gene>
    <name evidence="5" type="primary">rpl29</name>
</gene>